<dbReference type="EMBL" id="WOCE01000008">
    <property type="protein sequence ID" value="KAE9608516.1"/>
    <property type="molecule type" value="Genomic_DNA"/>
</dbReference>
<dbReference type="Pfam" id="PF05617">
    <property type="entry name" value="Prolamin_like"/>
    <property type="match status" value="1"/>
</dbReference>
<accession>A0A6A5MAX5</accession>
<organism evidence="2 3">
    <name type="scientific">Lupinus albus</name>
    <name type="common">White lupine</name>
    <name type="synonym">Lupinus termis</name>
    <dbReference type="NCBI Taxonomy" id="3870"/>
    <lineage>
        <taxon>Eukaryota</taxon>
        <taxon>Viridiplantae</taxon>
        <taxon>Streptophyta</taxon>
        <taxon>Embryophyta</taxon>
        <taxon>Tracheophyta</taxon>
        <taxon>Spermatophyta</taxon>
        <taxon>Magnoliopsida</taxon>
        <taxon>eudicotyledons</taxon>
        <taxon>Gunneridae</taxon>
        <taxon>Pentapetalae</taxon>
        <taxon>rosids</taxon>
        <taxon>fabids</taxon>
        <taxon>Fabales</taxon>
        <taxon>Fabaceae</taxon>
        <taxon>Papilionoideae</taxon>
        <taxon>50 kb inversion clade</taxon>
        <taxon>genistoids sensu lato</taxon>
        <taxon>core genistoids</taxon>
        <taxon>Genisteae</taxon>
        <taxon>Lupinus</taxon>
    </lineage>
</organism>
<comment type="caution">
    <text evidence="2">The sequence shown here is derived from an EMBL/GenBank/DDBJ whole genome shotgun (WGS) entry which is preliminary data.</text>
</comment>
<protein>
    <submittedName>
        <fullName evidence="2">Putative Prolamin-like domain-containing protein</fullName>
    </submittedName>
</protein>
<evidence type="ECO:0000313" key="3">
    <source>
        <dbReference type="Proteomes" id="UP000447434"/>
    </source>
</evidence>
<dbReference type="Proteomes" id="UP000447434">
    <property type="component" value="Chromosome 8"/>
</dbReference>
<dbReference type="AlphaFoldDB" id="A0A6A5MAX5"/>
<name>A0A6A5MAX5_LUPAL</name>
<sequence>MATSCNLCVVLVFMFSHVLLIQTGFSYEHEAPQPEPDFDAPSPLTSEQKYLFNCVSNLNPSCGQDIFYVLLFGNKTLSSDCCSNLVNDVGKICHDDLVKNMFTSSKFKSKETLILENSEKLWNECLLFDVDAESPTSSIS</sequence>
<gene>
    <name evidence="2" type="ORF">Lalb_Chr08g0236561</name>
</gene>
<keyword evidence="3" id="KW-1185">Reference proteome</keyword>
<keyword evidence="1" id="KW-0732">Signal</keyword>
<dbReference type="InterPro" id="IPR008502">
    <property type="entry name" value="Prolamin-like"/>
</dbReference>
<dbReference type="PANTHER" id="PTHR31951">
    <property type="entry name" value="BIFUNCTIONAL INHIBITOR/LIPID-TRANSFER PROTEIN/SEED STORAGE 2S ALBUMIN SUPERFAMILY PROTEIN-RELATED"/>
    <property type="match status" value="1"/>
</dbReference>
<reference evidence="3" key="1">
    <citation type="journal article" date="2020" name="Nat. Commun.">
        <title>Genome sequence of the cluster root forming white lupin.</title>
        <authorList>
            <person name="Hufnagel B."/>
            <person name="Marques A."/>
            <person name="Soriano A."/>
            <person name="Marques L."/>
            <person name="Divol F."/>
            <person name="Doumas P."/>
            <person name="Sallet E."/>
            <person name="Mancinotti D."/>
            <person name="Carrere S."/>
            <person name="Marande W."/>
            <person name="Arribat S."/>
            <person name="Keller J."/>
            <person name="Huneau C."/>
            <person name="Blein T."/>
            <person name="Aime D."/>
            <person name="Laguerre M."/>
            <person name="Taylor J."/>
            <person name="Schubert V."/>
            <person name="Nelson M."/>
            <person name="Geu-Flores F."/>
            <person name="Crespi M."/>
            <person name="Gallardo-Guerrero K."/>
            <person name="Delaux P.-M."/>
            <person name="Salse J."/>
            <person name="Berges H."/>
            <person name="Guyot R."/>
            <person name="Gouzy J."/>
            <person name="Peret B."/>
        </authorList>
    </citation>
    <scope>NUCLEOTIDE SEQUENCE [LARGE SCALE GENOMIC DNA]</scope>
    <source>
        <strain evidence="3">cv. Amiga</strain>
    </source>
</reference>
<dbReference type="OrthoDB" id="1408535at2759"/>
<dbReference type="PANTHER" id="PTHR31951:SF22">
    <property type="entry name" value="ECA1 GAMETOGENESIS RELATED FAMILY"/>
    <property type="match status" value="1"/>
</dbReference>
<evidence type="ECO:0000313" key="2">
    <source>
        <dbReference type="EMBL" id="KAE9608516.1"/>
    </source>
</evidence>
<evidence type="ECO:0000256" key="1">
    <source>
        <dbReference type="ARBA" id="ARBA00022729"/>
    </source>
</evidence>
<proteinExistence type="predicted"/>